<evidence type="ECO:0000313" key="4">
    <source>
        <dbReference type="Proteomes" id="UP001320972"/>
    </source>
</evidence>
<evidence type="ECO:0000313" key="2">
    <source>
        <dbReference type="EMBL" id="MCU4740888.1"/>
    </source>
</evidence>
<dbReference type="EMBL" id="JAOPKB010000003">
    <property type="protein sequence ID" value="MCU4972466.1"/>
    <property type="molecule type" value="Genomic_DNA"/>
</dbReference>
<accession>A0AAP3E0Z6</accession>
<proteinExistence type="predicted"/>
<organism evidence="2 5">
    <name type="scientific">Natronoglomus mannanivorans</name>
    <dbReference type="NCBI Taxonomy" id="2979990"/>
    <lineage>
        <taxon>Archaea</taxon>
        <taxon>Methanobacteriati</taxon>
        <taxon>Methanobacteriota</taxon>
        <taxon>Stenosarchaea group</taxon>
        <taxon>Halobacteria</taxon>
        <taxon>Halobacteriales</taxon>
        <taxon>Natrialbaceae</taxon>
        <taxon>Natronoglomus</taxon>
    </lineage>
</organism>
<protein>
    <submittedName>
        <fullName evidence="2">Uncharacterized protein</fullName>
    </submittedName>
</protein>
<dbReference type="Proteomes" id="UP001321018">
    <property type="component" value="Unassembled WGS sequence"/>
</dbReference>
<dbReference type="AlphaFoldDB" id="A0AAP3E0Z6"/>
<reference evidence="2 4" key="1">
    <citation type="submission" date="2022-09" db="EMBL/GenBank/DDBJ databases">
        <title>Enrichment on poylsaccharides allowed isolation of novel metabolic and taxonomic groups of Haloarchaea.</title>
        <authorList>
            <person name="Sorokin D.Y."/>
            <person name="Elcheninov A.G."/>
            <person name="Khizhniak T.V."/>
            <person name="Kolganova T.V."/>
            <person name="Kublanov I.V."/>
        </authorList>
    </citation>
    <scope>NUCLEOTIDE SEQUENCE</scope>
    <source>
        <strain evidence="3 4">AArc-m2/3/4</strain>
        <strain evidence="2">AArc-xg1-1</strain>
    </source>
</reference>
<dbReference type="EMBL" id="JAOPKA010000002">
    <property type="protein sequence ID" value="MCU4740888.1"/>
    <property type="molecule type" value="Genomic_DNA"/>
</dbReference>
<evidence type="ECO:0000313" key="3">
    <source>
        <dbReference type="EMBL" id="MCU4972466.1"/>
    </source>
</evidence>
<name>A0AAP3E0Z6_9EURY</name>
<evidence type="ECO:0000313" key="5">
    <source>
        <dbReference type="Proteomes" id="UP001321018"/>
    </source>
</evidence>
<gene>
    <name evidence="3" type="ORF">OB955_06905</name>
    <name evidence="2" type="ORF">OB960_05670</name>
</gene>
<feature type="compositionally biased region" description="Basic and acidic residues" evidence="1">
    <location>
        <begin position="13"/>
        <end position="22"/>
    </location>
</feature>
<dbReference type="Proteomes" id="UP001320972">
    <property type="component" value="Unassembled WGS sequence"/>
</dbReference>
<feature type="region of interest" description="Disordered" evidence="1">
    <location>
        <begin position="1"/>
        <end position="22"/>
    </location>
</feature>
<comment type="caution">
    <text evidence="2">The sequence shown here is derived from an EMBL/GenBank/DDBJ whole genome shotgun (WGS) entry which is preliminary data.</text>
</comment>
<keyword evidence="4" id="KW-1185">Reference proteome</keyword>
<evidence type="ECO:0000256" key="1">
    <source>
        <dbReference type="SAM" id="MobiDB-lite"/>
    </source>
</evidence>
<sequence>MLRANEEAPMTDDPTKSIDLEHADRVRVGVTRGETARSIGRPRDYPDRADVSLEPARDERLLLSLNTMAGDHGTGHADIEFTLEEARQLRDLLDETVREMAEE</sequence>